<keyword evidence="1" id="KW-0472">Membrane</keyword>
<dbReference type="PANTHER" id="PTHR31100:SF15">
    <property type="entry name" value="AT-HOOK MOTIF NUCLEAR-LOCALIZED PROTEIN 24-RELATED"/>
    <property type="match status" value="1"/>
</dbReference>
<keyword evidence="3" id="KW-1185">Reference proteome</keyword>
<dbReference type="GO" id="GO:0005634">
    <property type="term" value="C:nucleus"/>
    <property type="evidence" value="ECO:0007669"/>
    <property type="project" value="TreeGrafter"/>
</dbReference>
<dbReference type="EMBL" id="CM003605">
    <property type="protein sequence ID" value="KYP71011.1"/>
    <property type="molecule type" value="Genomic_DNA"/>
</dbReference>
<keyword evidence="1" id="KW-0812">Transmembrane</keyword>
<gene>
    <name evidence="2" type="ORF">KK1_010254</name>
</gene>
<sequence length="87" mass="9352">MHVMEVINGCDVVENVSTFSLSTKGDFSGLTIYLAGGLIALGPVVIMSASFSNAVYERLPLENGPHFSFTRTYVSLSNGLYLCIVCI</sequence>
<dbReference type="GO" id="GO:0010228">
    <property type="term" value="P:vegetative to reproductive phase transition of meristem"/>
    <property type="evidence" value="ECO:0007669"/>
    <property type="project" value="TreeGrafter"/>
</dbReference>
<keyword evidence="1" id="KW-1133">Transmembrane helix</keyword>
<protein>
    <submittedName>
        <fullName evidence="2">Uncharacterized protein</fullName>
    </submittedName>
</protein>
<dbReference type="GO" id="GO:0003700">
    <property type="term" value="F:DNA-binding transcription factor activity"/>
    <property type="evidence" value="ECO:0007669"/>
    <property type="project" value="TreeGrafter"/>
</dbReference>
<feature type="transmembrane region" description="Helical" evidence="1">
    <location>
        <begin position="30"/>
        <end position="51"/>
    </location>
</feature>
<dbReference type="Proteomes" id="UP000075243">
    <property type="component" value="Chromosome 3"/>
</dbReference>
<evidence type="ECO:0000256" key="1">
    <source>
        <dbReference type="SAM" id="Phobius"/>
    </source>
</evidence>
<dbReference type="Gramene" id="C.cajan_09970.t">
    <property type="protein sequence ID" value="C.cajan_09970.t"/>
    <property type="gene ID" value="C.cajan_09970"/>
</dbReference>
<reference evidence="2 3" key="1">
    <citation type="journal article" date="2012" name="Nat. Biotechnol.">
        <title>Draft genome sequence of pigeonpea (Cajanus cajan), an orphan legume crop of resource-poor farmers.</title>
        <authorList>
            <person name="Varshney R.K."/>
            <person name="Chen W."/>
            <person name="Li Y."/>
            <person name="Bharti A.K."/>
            <person name="Saxena R.K."/>
            <person name="Schlueter J.A."/>
            <person name="Donoghue M.T."/>
            <person name="Azam S."/>
            <person name="Fan G."/>
            <person name="Whaley A.M."/>
            <person name="Farmer A.D."/>
            <person name="Sheridan J."/>
            <person name="Iwata A."/>
            <person name="Tuteja R."/>
            <person name="Penmetsa R.V."/>
            <person name="Wu W."/>
            <person name="Upadhyaya H.D."/>
            <person name="Yang S.P."/>
            <person name="Shah T."/>
            <person name="Saxena K.B."/>
            <person name="Michael T."/>
            <person name="McCombie W.R."/>
            <person name="Yang B."/>
            <person name="Zhang G."/>
            <person name="Yang H."/>
            <person name="Wang J."/>
            <person name="Spillane C."/>
            <person name="Cook D.R."/>
            <person name="May G.D."/>
            <person name="Xu X."/>
            <person name="Jackson S.A."/>
        </authorList>
    </citation>
    <scope>NUCLEOTIDE SEQUENCE [LARGE SCALE GENOMIC DNA]</scope>
    <source>
        <strain evidence="3">cv. Asha</strain>
    </source>
</reference>
<name>A0A151TVI7_CAJCA</name>
<accession>A0A151TVI7</accession>
<dbReference type="PANTHER" id="PTHR31100">
    <property type="entry name" value="AT-HOOK MOTIF NUCLEAR-LOCALIZED PROTEIN 15"/>
    <property type="match status" value="1"/>
</dbReference>
<evidence type="ECO:0000313" key="3">
    <source>
        <dbReference type="Proteomes" id="UP000075243"/>
    </source>
</evidence>
<evidence type="ECO:0000313" key="2">
    <source>
        <dbReference type="EMBL" id="KYP71011.1"/>
    </source>
</evidence>
<dbReference type="AlphaFoldDB" id="A0A151TVI7"/>
<organism evidence="2 3">
    <name type="scientific">Cajanus cajan</name>
    <name type="common">Pigeon pea</name>
    <name type="synonym">Cajanus indicus</name>
    <dbReference type="NCBI Taxonomy" id="3821"/>
    <lineage>
        <taxon>Eukaryota</taxon>
        <taxon>Viridiplantae</taxon>
        <taxon>Streptophyta</taxon>
        <taxon>Embryophyta</taxon>
        <taxon>Tracheophyta</taxon>
        <taxon>Spermatophyta</taxon>
        <taxon>Magnoliopsida</taxon>
        <taxon>eudicotyledons</taxon>
        <taxon>Gunneridae</taxon>
        <taxon>Pentapetalae</taxon>
        <taxon>rosids</taxon>
        <taxon>fabids</taxon>
        <taxon>Fabales</taxon>
        <taxon>Fabaceae</taxon>
        <taxon>Papilionoideae</taxon>
        <taxon>50 kb inversion clade</taxon>
        <taxon>NPAAA clade</taxon>
        <taxon>indigoferoid/millettioid clade</taxon>
        <taxon>Phaseoleae</taxon>
        <taxon>Cajanus</taxon>
    </lineage>
</organism>
<dbReference type="STRING" id="3821.A0A151TVI7"/>
<proteinExistence type="predicted"/>
<dbReference type="InterPro" id="IPR014476">
    <property type="entry name" value="AHL15-29"/>
</dbReference>
<dbReference type="GO" id="GO:0003680">
    <property type="term" value="F:minor groove of adenine-thymine-rich DNA binding"/>
    <property type="evidence" value="ECO:0007669"/>
    <property type="project" value="InterPro"/>
</dbReference>